<dbReference type="PANTHER" id="PTHR38332">
    <property type="entry name" value="PROTEIN CBG11604"/>
    <property type="match status" value="1"/>
</dbReference>
<evidence type="ECO:0008006" key="6">
    <source>
        <dbReference type="Google" id="ProtNLM"/>
    </source>
</evidence>
<name>A0A8W8LX96_MAGGI</name>
<evidence type="ECO:0000256" key="3">
    <source>
        <dbReference type="SAM" id="SignalP"/>
    </source>
</evidence>
<dbReference type="Proteomes" id="UP000005408">
    <property type="component" value="Unassembled WGS sequence"/>
</dbReference>
<keyword evidence="1 3" id="KW-0732">Signal</keyword>
<dbReference type="InterPro" id="IPR031424">
    <property type="entry name" value="QVR-like"/>
</dbReference>
<dbReference type="GO" id="GO:0032222">
    <property type="term" value="P:regulation of synaptic transmission, cholinergic"/>
    <property type="evidence" value="ECO:0007669"/>
    <property type="project" value="InterPro"/>
</dbReference>
<feature type="signal peptide" evidence="3">
    <location>
        <begin position="1"/>
        <end position="24"/>
    </location>
</feature>
<sequence length="145" mass="15869">MSRWLKNIFSGFLTFLQLYVTVSAIDCYKCSSLNFSDPFCHDPFHPAYNNLTTNCGEGRDGRVGLFPARFCTKITGINSEDGSETIVRSCAIESLDTICGPFNLGNVLYNGCISSCETDACNSGQRSAPEVVYVVTAALLYLFSI</sequence>
<proteinExistence type="predicted"/>
<dbReference type="EnsemblMetazoa" id="G30548.2">
    <property type="protein sequence ID" value="G30548.2:cds"/>
    <property type="gene ID" value="G30548"/>
</dbReference>
<accession>A0A8W8LX96</accession>
<dbReference type="AlphaFoldDB" id="A0A8W8LX96"/>
<dbReference type="Pfam" id="PF17064">
    <property type="entry name" value="QVR"/>
    <property type="match status" value="1"/>
</dbReference>
<dbReference type="EnsemblMetazoa" id="G30548.3">
    <property type="protein sequence ID" value="G30548.3:cds"/>
    <property type="gene ID" value="G30548"/>
</dbReference>
<keyword evidence="2" id="KW-0325">Glycoprotein</keyword>
<keyword evidence="5" id="KW-1185">Reference proteome</keyword>
<dbReference type="PANTHER" id="PTHR38332:SF2">
    <property type="entry name" value="PROTEIN QUIVER"/>
    <property type="match status" value="1"/>
</dbReference>
<dbReference type="EnsemblMetazoa" id="G30548.1">
    <property type="protein sequence ID" value="G30548.1:cds"/>
    <property type="gene ID" value="G30548"/>
</dbReference>
<protein>
    <recommendedName>
        <fullName evidence="6">Protein sleepless</fullName>
    </recommendedName>
</protein>
<feature type="chain" id="PRO_5042431705" description="Protein sleepless" evidence="3">
    <location>
        <begin position="25"/>
        <end position="145"/>
    </location>
</feature>
<dbReference type="EnsemblMetazoa" id="G30548.4">
    <property type="protein sequence ID" value="G30548.4:cds"/>
    <property type="gene ID" value="G30548"/>
</dbReference>
<evidence type="ECO:0000256" key="2">
    <source>
        <dbReference type="ARBA" id="ARBA00023180"/>
    </source>
</evidence>
<dbReference type="GO" id="GO:0030431">
    <property type="term" value="P:sleep"/>
    <property type="evidence" value="ECO:0007669"/>
    <property type="project" value="InterPro"/>
</dbReference>
<organism evidence="4 5">
    <name type="scientific">Magallana gigas</name>
    <name type="common">Pacific oyster</name>
    <name type="synonym">Crassostrea gigas</name>
    <dbReference type="NCBI Taxonomy" id="29159"/>
    <lineage>
        <taxon>Eukaryota</taxon>
        <taxon>Metazoa</taxon>
        <taxon>Spiralia</taxon>
        <taxon>Lophotrochozoa</taxon>
        <taxon>Mollusca</taxon>
        <taxon>Bivalvia</taxon>
        <taxon>Autobranchia</taxon>
        <taxon>Pteriomorphia</taxon>
        <taxon>Ostreida</taxon>
        <taxon>Ostreoidea</taxon>
        <taxon>Ostreidae</taxon>
        <taxon>Magallana</taxon>
    </lineage>
</organism>
<evidence type="ECO:0000313" key="4">
    <source>
        <dbReference type="EnsemblMetazoa" id="G30548.1:cds"/>
    </source>
</evidence>
<reference evidence="4" key="1">
    <citation type="submission" date="2022-08" db="UniProtKB">
        <authorList>
            <consortium name="EnsemblMetazoa"/>
        </authorList>
    </citation>
    <scope>IDENTIFICATION</scope>
    <source>
        <strain evidence="4">05x7-T-G4-1.051#20</strain>
    </source>
</reference>
<evidence type="ECO:0000256" key="1">
    <source>
        <dbReference type="ARBA" id="ARBA00022729"/>
    </source>
</evidence>
<evidence type="ECO:0000313" key="5">
    <source>
        <dbReference type="Proteomes" id="UP000005408"/>
    </source>
</evidence>